<name>A0A1W6DXM6_9CAUD</name>
<gene>
    <name evidence="1" type="ORF">LAV_00147</name>
</gene>
<protein>
    <submittedName>
        <fullName evidence="1">Uncharacterized protein</fullName>
    </submittedName>
</protein>
<organism evidence="1 2">
    <name type="scientific">Sphingobium phage Lacusarx</name>
    <dbReference type="NCBI Taxonomy" id="1980139"/>
    <lineage>
        <taxon>Viruses</taxon>
        <taxon>Duplodnaviria</taxon>
        <taxon>Heunggongvirae</taxon>
        <taxon>Uroviricota</taxon>
        <taxon>Caudoviricetes</taxon>
        <taxon>Lacusarxvirus</taxon>
        <taxon>Lacusarxvirus lacusarx</taxon>
    </lineage>
</organism>
<dbReference type="EMBL" id="KY629563">
    <property type="protein sequence ID" value="ARK07522.1"/>
    <property type="molecule type" value="Genomic_DNA"/>
</dbReference>
<evidence type="ECO:0000313" key="2">
    <source>
        <dbReference type="Proteomes" id="UP000223906"/>
    </source>
</evidence>
<sequence length="82" mass="8997">MASPMAEYDAAAAAEVACWPGAKIDGIVSGKLHRKTFIRFGTQRRFVVSPRSAGDKRRGPMRHCNDIRRVLRELGATRSGAL</sequence>
<keyword evidence="2" id="KW-1185">Reference proteome</keyword>
<reference evidence="1 2" key="1">
    <citation type="submission" date="2017-02" db="EMBL/GenBank/DDBJ databases">
        <title>The first characterized phage against a member of the ecologically important #sphingomonads reveals high dissimilarity against all other known phages.</title>
        <authorList>
            <person name="Nielsen T.K."/>
            <person name="Carstens A.B."/>
            <person name="Kot W."/>
            <person name="Lametsch R."/>
            <person name="Neve H."/>
            <person name="Hansen L.H."/>
        </authorList>
    </citation>
    <scope>NUCLEOTIDE SEQUENCE [LARGE SCALE GENOMIC DNA]</scope>
</reference>
<dbReference type="Proteomes" id="UP000223906">
    <property type="component" value="Segment"/>
</dbReference>
<proteinExistence type="predicted"/>
<accession>A0A1W6DXM6</accession>
<evidence type="ECO:0000313" key="1">
    <source>
        <dbReference type="EMBL" id="ARK07522.1"/>
    </source>
</evidence>